<sequence>MKTLFQQLIIAIFLFNTIFGITFTVEPNKKECMLEDIKNQTPVTILYQVVSGGEVNFNNQLGARASESDLAKKRNMTQLENCVIELQGGLQEIL</sequence>
<reference evidence="3" key="1">
    <citation type="submission" date="2022-08" db="EMBL/GenBank/DDBJ databases">
        <title>Novel sulphate-reducing endosymbionts in the free-living metamonad Anaeramoeba.</title>
        <authorList>
            <person name="Jerlstrom-Hultqvist J."/>
            <person name="Cepicka I."/>
            <person name="Gallot-Lavallee L."/>
            <person name="Salas-Leiva D."/>
            <person name="Curtis B.A."/>
            <person name="Zahonova K."/>
            <person name="Pipaliya S."/>
            <person name="Dacks J."/>
            <person name="Roger A.J."/>
        </authorList>
    </citation>
    <scope>NUCLEOTIDE SEQUENCE</scope>
    <source>
        <strain evidence="3">Busselton2</strain>
    </source>
</reference>
<accession>A0AAV7Z0D0</accession>
<proteinExistence type="predicted"/>
<name>A0AAV7Z0D0_9EUKA</name>
<evidence type="ECO:0000259" key="2">
    <source>
        <dbReference type="Pfam" id="PF01105"/>
    </source>
</evidence>
<protein>
    <submittedName>
        <fullName evidence="3">Opossum isoform a</fullName>
    </submittedName>
</protein>
<feature type="chain" id="PRO_5043496536" evidence="1">
    <location>
        <begin position="21"/>
        <end position="94"/>
    </location>
</feature>
<dbReference type="Proteomes" id="UP001146793">
    <property type="component" value="Unassembled WGS sequence"/>
</dbReference>
<dbReference type="InterPro" id="IPR009038">
    <property type="entry name" value="GOLD_dom"/>
</dbReference>
<evidence type="ECO:0000256" key="1">
    <source>
        <dbReference type="SAM" id="SignalP"/>
    </source>
</evidence>
<feature type="signal peptide" evidence="1">
    <location>
        <begin position="1"/>
        <end position="20"/>
    </location>
</feature>
<dbReference type="EMBL" id="JANTQA010000042">
    <property type="protein sequence ID" value="KAJ3434497.1"/>
    <property type="molecule type" value="Genomic_DNA"/>
</dbReference>
<dbReference type="Pfam" id="PF01105">
    <property type="entry name" value="EMP24_GP25L"/>
    <property type="match status" value="1"/>
</dbReference>
<evidence type="ECO:0000313" key="3">
    <source>
        <dbReference type="EMBL" id="KAJ3434497.1"/>
    </source>
</evidence>
<evidence type="ECO:0000313" key="4">
    <source>
        <dbReference type="Proteomes" id="UP001146793"/>
    </source>
</evidence>
<feature type="domain" description="GOLD" evidence="2">
    <location>
        <begin position="21"/>
        <end position="54"/>
    </location>
</feature>
<comment type="caution">
    <text evidence="3">The sequence shown here is derived from an EMBL/GenBank/DDBJ whole genome shotgun (WGS) entry which is preliminary data.</text>
</comment>
<keyword evidence="1" id="KW-0732">Signal</keyword>
<organism evidence="3 4">
    <name type="scientific">Anaeramoeba flamelloides</name>
    <dbReference type="NCBI Taxonomy" id="1746091"/>
    <lineage>
        <taxon>Eukaryota</taxon>
        <taxon>Metamonada</taxon>
        <taxon>Anaeramoebidae</taxon>
        <taxon>Anaeramoeba</taxon>
    </lineage>
</organism>
<gene>
    <name evidence="3" type="ORF">M0812_01610</name>
</gene>
<dbReference type="AlphaFoldDB" id="A0AAV7Z0D0"/>